<evidence type="ECO:0000256" key="2">
    <source>
        <dbReference type="ARBA" id="ARBA00023012"/>
    </source>
</evidence>
<evidence type="ECO:0000256" key="3">
    <source>
        <dbReference type="PROSITE-ProRule" id="PRU00169"/>
    </source>
</evidence>
<dbReference type="EMBL" id="BSXU01005010">
    <property type="protein sequence ID" value="GMG49673.1"/>
    <property type="molecule type" value="Genomic_DNA"/>
</dbReference>
<sequence>MMTFRTPIIALTAHAMFGDRERCLKAQMDEYLSKPLKPALLVQTIAKCVHNMNQRKALSRTQNTSRFAESLKNGFSGGSNSSFKGITPRIEILPDGDNNNNNKNNNNNNNNKNNNNNNNNNN</sequence>
<evidence type="ECO:0000313" key="7">
    <source>
        <dbReference type="Proteomes" id="UP001165063"/>
    </source>
</evidence>
<keyword evidence="2" id="KW-0902">Two-component regulatory system</keyword>
<comment type="caution">
    <text evidence="6">The sequence shown here is derived from an EMBL/GenBank/DDBJ whole genome shotgun (WGS) entry which is preliminary data.</text>
</comment>
<evidence type="ECO:0000259" key="5">
    <source>
        <dbReference type="PROSITE" id="PS50110"/>
    </source>
</evidence>
<dbReference type="SUPFAM" id="SSF52172">
    <property type="entry name" value="CheY-like"/>
    <property type="match status" value="1"/>
</dbReference>
<feature type="domain" description="Response regulatory" evidence="5">
    <location>
        <begin position="1"/>
        <end position="49"/>
    </location>
</feature>
<accession>A0A9W6Z5U7</accession>
<comment type="caution">
    <text evidence="3">Lacks conserved residue(s) required for the propagation of feature annotation.</text>
</comment>
<dbReference type="Gene3D" id="3.40.50.2300">
    <property type="match status" value="1"/>
</dbReference>
<dbReference type="AlphaFoldDB" id="A0A9W6Z5U7"/>
<evidence type="ECO:0000313" key="6">
    <source>
        <dbReference type="EMBL" id="GMG49673.1"/>
    </source>
</evidence>
<dbReference type="PANTHER" id="PTHR45339">
    <property type="entry name" value="HYBRID SIGNAL TRANSDUCTION HISTIDINE KINASE J"/>
    <property type="match status" value="1"/>
</dbReference>
<keyword evidence="7" id="KW-1185">Reference proteome</keyword>
<feature type="compositionally biased region" description="Low complexity" evidence="4">
    <location>
        <begin position="98"/>
        <end position="122"/>
    </location>
</feature>
<reference evidence="6" key="1">
    <citation type="submission" date="2023-04" db="EMBL/GenBank/DDBJ databases">
        <title>Ambrosiozyma monospora NBRC 1965.</title>
        <authorList>
            <person name="Ichikawa N."/>
            <person name="Sato H."/>
            <person name="Tonouchi N."/>
        </authorList>
    </citation>
    <scope>NUCLEOTIDE SEQUENCE</scope>
    <source>
        <strain evidence="6">NBRC 1965</strain>
    </source>
</reference>
<gene>
    <name evidence="6" type="ORF">Amon01_000713100</name>
</gene>
<protein>
    <submittedName>
        <fullName evidence="6">Unnamed protein product</fullName>
    </submittedName>
</protein>
<dbReference type="GO" id="GO:0071474">
    <property type="term" value="P:cellular hyperosmotic response"/>
    <property type="evidence" value="ECO:0007669"/>
    <property type="project" value="TreeGrafter"/>
</dbReference>
<feature type="region of interest" description="Disordered" evidence="4">
    <location>
        <begin position="70"/>
        <end position="122"/>
    </location>
</feature>
<dbReference type="GO" id="GO:0000160">
    <property type="term" value="P:phosphorelay signal transduction system"/>
    <property type="evidence" value="ECO:0007669"/>
    <property type="project" value="UniProtKB-KW"/>
</dbReference>
<dbReference type="PROSITE" id="PS50110">
    <property type="entry name" value="RESPONSE_REGULATORY"/>
    <property type="match status" value="1"/>
</dbReference>
<dbReference type="InterPro" id="IPR011006">
    <property type="entry name" value="CheY-like_superfamily"/>
</dbReference>
<keyword evidence="1" id="KW-0597">Phosphoprotein</keyword>
<organism evidence="6 7">
    <name type="scientific">Ambrosiozyma monospora</name>
    <name type="common">Yeast</name>
    <name type="synonym">Endomycopsis monosporus</name>
    <dbReference type="NCBI Taxonomy" id="43982"/>
    <lineage>
        <taxon>Eukaryota</taxon>
        <taxon>Fungi</taxon>
        <taxon>Dikarya</taxon>
        <taxon>Ascomycota</taxon>
        <taxon>Saccharomycotina</taxon>
        <taxon>Pichiomycetes</taxon>
        <taxon>Pichiales</taxon>
        <taxon>Pichiaceae</taxon>
        <taxon>Ambrosiozyma</taxon>
    </lineage>
</organism>
<dbReference type="PANTHER" id="PTHR45339:SF1">
    <property type="entry name" value="HYBRID SIGNAL TRANSDUCTION HISTIDINE KINASE J"/>
    <property type="match status" value="1"/>
</dbReference>
<dbReference type="GO" id="GO:0004673">
    <property type="term" value="F:protein histidine kinase activity"/>
    <property type="evidence" value="ECO:0007669"/>
    <property type="project" value="TreeGrafter"/>
</dbReference>
<evidence type="ECO:0000256" key="1">
    <source>
        <dbReference type="ARBA" id="ARBA00022553"/>
    </source>
</evidence>
<proteinExistence type="predicted"/>
<dbReference type="GO" id="GO:1900445">
    <property type="term" value="P:positive regulation of filamentous growth of a population of unicellular organisms in response to biotic stimulus"/>
    <property type="evidence" value="ECO:0007669"/>
    <property type="project" value="UniProtKB-ARBA"/>
</dbReference>
<evidence type="ECO:0000256" key="4">
    <source>
        <dbReference type="SAM" id="MobiDB-lite"/>
    </source>
</evidence>
<feature type="compositionally biased region" description="Low complexity" evidence="4">
    <location>
        <begin position="72"/>
        <end position="85"/>
    </location>
</feature>
<dbReference type="Proteomes" id="UP001165063">
    <property type="component" value="Unassembled WGS sequence"/>
</dbReference>
<dbReference type="GO" id="GO:0036180">
    <property type="term" value="P:filamentous growth of a population of unicellular organisms in response to biotic stimulus"/>
    <property type="evidence" value="ECO:0007669"/>
    <property type="project" value="UniProtKB-ARBA"/>
</dbReference>
<dbReference type="InterPro" id="IPR001789">
    <property type="entry name" value="Sig_transdc_resp-reg_receiver"/>
</dbReference>
<dbReference type="OrthoDB" id="10266508at2759"/>
<name>A0A9W6Z5U7_AMBMO</name>